<protein>
    <recommendedName>
        <fullName evidence="3">RCK N-terminal domain-containing protein</fullName>
    </recommendedName>
</protein>
<organism evidence="1 2">
    <name type="scientific">Cohnella hashimotonis</name>
    <dbReference type="NCBI Taxonomy" id="2826895"/>
    <lineage>
        <taxon>Bacteria</taxon>
        <taxon>Bacillati</taxon>
        <taxon>Bacillota</taxon>
        <taxon>Bacilli</taxon>
        <taxon>Bacillales</taxon>
        <taxon>Paenibacillaceae</taxon>
        <taxon>Cohnella</taxon>
    </lineage>
</organism>
<accession>A0ABT6TD42</accession>
<dbReference type="EMBL" id="JAGRPV010000001">
    <property type="protein sequence ID" value="MDI4644491.1"/>
    <property type="molecule type" value="Genomic_DNA"/>
</dbReference>
<dbReference type="RefSeq" id="WP_282907491.1">
    <property type="nucleotide sequence ID" value="NZ_JAGRPV010000001.1"/>
</dbReference>
<name>A0ABT6TD42_9BACL</name>
<comment type="caution">
    <text evidence="1">The sequence shown here is derived from an EMBL/GenBank/DDBJ whole genome shotgun (WGS) entry which is preliminary data.</text>
</comment>
<evidence type="ECO:0000313" key="1">
    <source>
        <dbReference type="EMBL" id="MDI4644491.1"/>
    </source>
</evidence>
<evidence type="ECO:0000313" key="2">
    <source>
        <dbReference type="Proteomes" id="UP001161691"/>
    </source>
</evidence>
<sequence length="135" mass="14958">MEQRRILVAASDAAGRDFIRQALYKKLPVAALTNNGREEKALRKIGVSEVVHVNTSCINENAAAPAFPIGRVFIFESSLPLTCRYLQWATGCSCLAITVVTHAWHPEVIYKKLGARYVVRTQTGEVGFLLSRLLD</sequence>
<gene>
    <name evidence="1" type="ORF">KB449_05925</name>
</gene>
<keyword evidence="2" id="KW-1185">Reference proteome</keyword>
<proteinExistence type="predicted"/>
<dbReference type="Proteomes" id="UP001161691">
    <property type="component" value="Unassembled WGS sequence"/>
</dbReference>
<reference evidence="1" key="1">
    <citation type="submission" date="2023-04" db="EMBL/GenBank/DDBJ databases">
        <title>Comparative genomic analysis of Cohnella hashimotonis sp. nov., isolated from the International Space Station.</title>
        <authorList>
            <person name="Venkateswaran K."/>
            <person name="Simpson A."/>
        </authorList>
    </citation>
    <scope>NUCLEOTIDE SEQUENCE</scope>
    <source>
        <strain evidence="1">F6_2S_P_1</strain>
    </source>
</reference>
<evidence type="ECO:0008006" key="3">
    <source>
        <dbReference type="Google" id="ProtNLM"/>
    </source>
</evidence>